<proteinExistence type="predicted"/>
<organism evidence="3">
    <name type="scientific">Gongylonema pulchrum</name>
    <dbReference type="NCBI Taxonomy" id="637853"/>
    <lineage>
        <taxon>Eukaryota</taxon>
        <taxon>Metazoa</taxon>
        <taxon>Ecdysozoa</taxon>
        <taxon>Nematoda</taxon>
        <taxon>Chromadorea</taxon>
        <taxon>Rhabditida</taxon>
        <taxon>Spirurina</taxon>
        <taxon>Spiruromorpha</taxon>
        <taxon>Spiruroidea</taxon>
        <taxon>Gongylonematidae</taxon>
        <taxon>Gongylonema</taxon>
    </lineage>
</organism>
<dbReference type="WBParaSite" id="GPUH_0000076801-mRNA-1">
    <property type="protein sequence ID" value="GPUH_0000076801-mRNA-1"/>
    <property type="gene ID" value="GPUH_0000076801"/>
</dbReference>
<sequence>MMLSNEMFYTAVAKKGYAIGVAQPVATLLAFGYRKHLPWKEELDLRGPILIASKGKTATKDEIEHEIAICRQFLPARSAQREFPCDYPSGAIVGRALLTDCLSKEEYEKTYPKSECGDVKEPYVLIFDVFEALLVPIPHIPPSDGVYQVDKQLRATIKRMLDPVSFP</sequence>
<evidence type="ECO:0000313" key="2">
    <source>
        <dbReference type="Proteomes" id="UP000271098"/>
    </source>
</evidence>
<dbReference type="EMBL" id="UYRT01000769">
    <property type="protein sequence ID" value="VDK28687.1"/>
    <property type="molecule type" value="Genomic_DNA"/>
</dbReference>
<accession>A0A183CWC7</accession>
<reference evidence="1 2" key="2">
    <citation type="submission" date="2018-11" db="EMBL/GenBank/DDBJ databases">
        <authorList>
            <consortium name="Pathogen Informatics"/>
        </authorList>
    </citation>
    <scope>NUCLEOTIDE SEQUENCE [LARGE SCALE GENOMIC DNA]</scope>
</reference>
<gene>
    <name evidence="1" type="ORF">GPUH_LOCUS768</name>
</gene>
<evidence type="ECO:0000313" key="1">
    <source>
        <dbReference type="EMBL" id="VDK28687.1"/>
    </source>
</evidence>
<reference evidence="3" key="1">
    <citation type="submission" date="2016-06" db="UniProtKB">
        <authorList>
            <consortium name="WormBaseParasite"/>
        </authorList>
    </citation>
    <scope>IDENTIFICATION</scope>
</reference>
<name>A0A183CWC7_9BILA</name>
<protein>
    <submittedName>
        <fullName evidence="3">DExH-box ATP-dependent RNA helicase DExH7, chloroplastic</fullName>
    </submittedName>
</protein>
<dbReference type="AlphaFoldDB" id="A0A183CWC7"/>
<evidence type="ECO:0000313" key="3">
    <source>
        <dbReference type="WBParaSite" id="GPUH_0000076801-mRNA-1"/>
    </source>
</evidence>
<dbReference type="OrthoDB" id="338816at2759"/>
<keyword evidence="2" id="KW-1185">Reference proteome</keyword>
<dbReference type="Proteomes" id="UP000271098">
    <property type="component" value="Unassembled WGS sequence"/>
</dbReference>